<organism evidence="2 3">
    <name type="scientific">Rothia mucilaginosa</name>
    <dbReference type="NCBI Taxonomy" id="43675"/>
    <lineage>
        <taxon>Bacteria</taxon>
        <taxon>Bacillati</taxon>
        <taxon>Actinomycetota</taxon>
        <taxon>Actinomycetes</taxon>
        <taxon>Micrococcales</taxon>
        <taxon>Micrococcaceae</taxon>
        <taxon>Rothia</taxon>
    </lineage>
</organism>
<proteinExistence type="predicted"/>
<name>A0A930L382_9MICC</name>
<keyword evidence="1" id="KW-1133">Transmembrane helix</keyword>
<dbReference type="Proteomes" id="UP000770330">
    <property type="component" value="Unassembled WGS sequence"/>
</dbReference>
<feature type="transmembrane region" description="Helical" evidence="1">
    <location>
        <begin position="119"/>
        <end position="143"/>
    </location>
</feature>
<accession>A0A930L382</accession>
<keyword evidence="1" id="KW-0812">Transmembrane</keyword>
<evidence type="ECO:0000313" key="2">
    <source>
        <dbReference type="EMBL" id="MBF1658089.1"/>
    </source>
</evidence>
<dbReference type="EMBL" id="JABZXO010000033">
    <property type="protein sequence ID" value="MBF1658089.1"/>
    <property type="molecule type" value="Genomic_DNA"/>
</dbReference>
<evidence type="ECO:0000313" key="3">
    <source>
        <dbReference type="Proteomes" id="UP000770330"/>
    </source>
</evidence>
<sequence>MEHTVEAINPSSEHTIRQEPADDFQFVLGTYAFLLGCLNPVVLLVVLLTIFFGQKKLRGPWLINFGLLAGLATVVFFNAVYSYLSPVLEIVNLMHGNALKLMQENGAADSAVDLVLNHAGTWFCAQLPLGVPVGLIIAGIIICTRSVGRDENNA</sequence>
<comment type="caution">
    <text evidence="2">The sequence shown here is derived from an EMBL/GenBank/DDBJ whole genome shotgun (WGS) entry which is preliminary data.</text>
</comment>
<feature type="transmembrane region" description="Helical" evidence="1">
    <location>
        <begin position="31"/>
        <end position="53"/>
    </location>
</feature>
<dbReference type="RefSeq" id="WP_303945742.1">
    <property type="nucleotide sequence ID" value="NZ_JABZXO010000033.1"/>
</dbReference>
<feature type="transmembrane region" description="Helical" evidence="1">
    <location>
        <begin position="65"/>
        <end position="84"/>
    </location>
</feature>
<reference evidence="2" key="1">
    <citation type="submission" date="2020-04" db="EMBL/GenBank/DDBJ databases">
        <title>Deep metagenomics examines the oral microbiome during advanced dental caries in children, revealing novel taxa and co-occurrences with host molecules.</title>
        <authorList>
            <person name="Baker J.L."/>
            <person name="Morton J.T."/>
            <person name="Dinis M."/>
            <person name="Alvarez R."/>
            <person name="Tran N.C."/>
            <person name="Knight R."/>
            <person name="Edlund A."/>
        </authorList>
    </citation>
    <scope>NUCLEOTIDE SEQUENCE</scope>
    <source>
        <strain evidence="2">JCVI_39_bin.18</strain>
    </source>
</reference>
<evidence type="ECO:0000256" key="1">
    <source>
        <dbReference type="SAM" id="Phobius"/>
    </source>
</evidence>
<protein>
    <submittedName>
        <fullName evidence="2">Uncharacterized protein</fullName>
    </submittedName>
</protein>
<dbReference type="AlphaFoldDB" id="A0A930L382"/>
<keyword evidence="1" id="KW-0472">Membrane</keyword>
<gene>
    <name evidence="2" type="ORF">HXO61_09215</name>
</gene>